<dbReference type="EMBL" id="CP009962">
    <property type="protein sequence ID" value="AIY41679.1"/>
    <property type="molecule type" value="Genomic_DNA"/>
</dbReference>
<dbReference type="OrthoDB" id="9802426at2"/>
<evidence type="ECO:0000256" key="2">
    <source>
        <dbReference type="ARBA" id="ARBA00023012"/>
    </source>
</evidence>
<sequence length="247" mass="28498">MRIAVLEDEPNQMEYLVHTLENQLALDDENVSCVTFERGEALRRALRRETFDLLVLDWNVPDLDGVELLHWLRQYQQSETPVIMLSSRSSQHDVANALGIGADDYIVKPLRPLELAARIRRLLQRNRPRPTKSLERYGNWIFDRPSSSVSVEQDGEKQHFELTEREFRLALALFRKLGQAVSRAYLMESMGHDGELSTRALDSQIYRLRAKLGLYAARGLRLQTVYGQGYRLESTDDNHHNEVPPAV</sequence>
<name>A0A0A1FDC4_9BURK</name>
<keyword evidence="3 5" id="KW-0238">DNA-binding</keyword>
<dbReference type="RefSeq" id="WP_038489193.1">
    <property type="nucleotide sequence ID" value="NZ_CP009962.1"/>
</dbReference>
<dbReference type="InterPro" id="IPR016032">
    <property type="entry name" value="Sig_transdc_resp-reg_C-effctor"/>
</dbReference>
<dbReference type="GO" id="GO:0000976">
    <property type="term" value="F:transcription cis-regulatory region binding"/>
    <property type="evidence" value="ECO:0007669"/>
    <property type="project" value="TreeGrafter"/>
</dbReference>
<organism evidence="8 9">
    <name type="scientific">Collimonas arenae</name>
    <dbReference type="NCBI Taxonomy" id="279058"/>
    <lineage>
        <taxon>Bacteria</taxon>
        <taxon>Pseudomonadati</taxon>
        <taxon>Pseudomonadota</taxon>
        <taxon>Betaproteobacteria</taxon>
        <taxon>Burkholderiales</taxon>
        <taxon>Oxalobacteraceae</taxon>
        <taxon>Collimonas</taxon>
    </lineage>
</organism>
<keyword evidence="1 4" id="KW-0597">Phosphoprotein</keyword>
<evidence type="ECO:0000256" key="4">
    <source>
        <dbReference type="PROSITE-ProRule" id="PRU00169"/>
    </source>
</evidence>
<feature type="domain" description="OmpR/PhoB-type" evidence="7">
    <location>
        <begin position="132"/>
        <end position="234"/>
    </location>
</feature>
<dbReference type="InterPro" id="IPR001789">
    <property type="entry name" value="Sig_transdc_resp-reg_receiver"/>
</dbReference>
<dbReference type="CDD" id="cd00383">
    <property type="entry name" value="trans_reg_C"/>
    <property type="match status" value="1"/>
</dbReference>
<dbReference type="GO" id="GO:0000156">
    <property type="term" value="F:phosphorelay response regulator activity"/>
    <property type="evidence" value="ECO:0007669"/>
    <property type="project" value="TreeGrafter"/>
</dbReference>
<keyword evidence="9" id="KW-1185">Reference proteome</keyword>
<gene>
    <name evidence="8" type="ORF">LT85_2521</name>
</gene>
<dbReference type="CDD" id="cd17574">
    <property type="entry name" value="REC_OmpR"/>
    <property type="match status" value="1"/>
</dbReference>
<evidence type="ECO:0000259" key="7">
    <source>
        <dbReference type="PROSITE" id="PS51755"/>
    </source>
</evidence>
<dbReference type="HOGENOM" id="CLU_000445_30_0_4"/>
<dbReference type="PROSITE" id="PS51755">
    <property type="entry name" value="OMPR_PHOB"/>
    <property type="match status" value="1"/>
</dbReference>
<evidence type="ECO:0000256" key="5">
    <source>
        <dbReference type="PROSITE-ProRule" id="PRU01091"/>
    </source>
</evidence>
<dbReference type="SUPFAM" id="SSF52172">
    <property type="entry name" value="CheY-like"/>
    <property type="match status" value="1"/>
</dbReference>
<dbReference type="Pfam" id="PF00486">
    <property type="entry name" value="Trans_reg_C"/>
    <property type="match status" value="1"/>
</dbReference>
<dbReference type="InterPro" id="IPR011006">
    <property type="entry name" value="CheY-like_superfamily"/>
</dbReference>
<dbReference type="PROSITE" id="PS50110">
    <property type="entry name" value="RESPONSE_REGULATORY"/>
    <property type="match status" value="1"/>
</dbReference>
<keyword evidence="2" id="KW-0902">Two-component regulatory system</keyword>
<feature type="modified residue" description="4-aspartylphosphate" evidence="4">
    <location>
        <position position="57"/>
    </location>
</feature>
<evidence type="ECO:0000256" key="3">
    <source>
        <dbReference type="ARBA" id="ARBA00023125"/>
    </source>
</evidence>
<dbReference type="KEGG" id="care:LT85_2521"/>
<dbReference type="InterPro" id="IPR036388">
    <property type="entry name" value="WH-like_DNA-bd_sf"/>
</dbReference>
<feature type="DNA-binding region" description="OmpR/PhoB-type" evidence="5">
    <location>
        <begin position="132"/>
        <end position="234"/>
    </location>
</feature>
<dbReference type="Gene3D" id="3.40.50.2300">
    <property type="match status" value="1"/>
</dbReference>
<dbReference type="SUPFAM" id="SSF46894">
    <property type="entry name" value="C-terminal effector domain of the bipartite response regulators"/>
    <property type="match status" value="1"/>
</dbReference>
<dbReference type="GO" id="GO:0032993">
    <property type="term" value="C:protein-DNA complex"/>
    <property type="evidence" value="ECO:0007669"/>
    <property type="project" value="TreeGrafter"/>
</dbReference>
<dbReference type="PANTHER" id="PTHR48111">
    <property type="entry name" value="REGULATOR OF RPOS"/>
    <property type="match status" value="1"/>
</dbReference>
<dbReference type="Pfam" id="PF00072">
    <property type="entry name" value="Response_reg"/>
    <property type="match status" value="1"/>
</dbReference>
<dbReference type="InterPro" id="IPR039420">
    <property type="entry name" value="WalR-like"/>
</dbReference>
<dbReference type="GO" id="GO:0006355">
    <property type="term" value="P:regulation of DNA-templated transcription"/>
    <property type="evidence" value="ECO:0007669"/>
    <property type="project" value="InterPro"/>
</dbReference>
<evidence type="ECO:0000313" key="8">
    <source>
        <dbReference type="EMBL" id="AIY41679.1"/>
    </source>
</evidence>
<evidence type="ECO:0000313" key="9">
    <source>
        <dbReference type="Proteomes" id="UP000030302"/>
    </source>
</evidence>
<dbReference type="SMART" id="SM00862">
    <property type="entry name" value="Trans_reg_C"/>
    <property type="match status" value="1"/>
</dbReference>
<dbReference type="STRING" id="279058.LT85_2521"/>
<dbReference type="PANTHER" id="PTHR48111:SF40">
    <property type="entry name" value="PHOSPHATE REGULON TRANSCRIPTIONAL REGULATORY PROTEIN PHOB"/>
    <property type="match status" value="1"/>
</dbReference>
<evidence type="ECO:0000259" key="6">
    <source>
        <dbReference type="PROSITE" id="PS50110"/>
    </source>
</evidence>
<evidence type="ECO:0000256" key="1">
    <source>
        <dbReference type="ARBA" id="ARBA00022553"/>
    </source>
</evidence>
<reference evidence="9" key="1">
    <citation type="journal article" date="2014" name="Soil Biol. Biochem.">
        <title>Structure and function of bacterial communities in ageing soils: Insights from the Mendocino ecological staircase.</title>
        <authorList>
            <person name="Uroz S."/>
            <person name="Tech J.J."/>
            <person name="Sawaya N.A."/>
            <person name="Frey-Klett P."/>
            <person name="Leveau J.H.J."/>
        </authorList>
    </citation>
    <scope>NUCLEOTIDE SEQUENCE [LARGE SCALE GENOMIC DNA]</scope>
    <source>
        <strain evidence="9">Cal35</strain>
    </source>
</reference>
<dbReference type="InterPro" id="IPR001867">
    <property type="entry name" value="OmpR/PhoB-type_DNA-bd"/>
</dbReference>
<dbReference type="Proteomes" id="UP000030302">
    <property type="component" value="Chromosome"/>
</dbReference>
<feature type="domain" description="Response regulatory" evidence="6">
    <location>
        <begin position="2"/>
        <end position="123"/>
    </location>
</feature>
<dbReference type="SMART" id="SM00448">
    <property type="entry name" value="REC"/>
    <property type="match status" value="1"/>
</dbReference>
<dbReference type="AlphaFoldDB" id="A0A0A1FDC4"/>
<dbReference type="GO" id="GO:0005829">
    <property type="term" value="C:cytosol"/>
    <property type="evidence" value="ECO:0007669"/>
    <property type="project" value="TreeGrafter"/>
</dbReference>
<dbReference type="Gene3D" id="1.10.10.10">
    <property type="entry name" value="Winged helix-like DNA-binding domain superfamily/Winged helix DNA-binding domain"/>
    <property type="match status" value="1"/>
</dbReference>
<accession>A0A0A1FDC4</accession>
<protein>
    <submittedName>
        <fullName evidence="8">DNA-binding response regulator</fullName>
    </submittedName>
</protein>
<proteinExistence type="predicted"/>